<sequence>MTTHAQPDFELSRPGALIAALPAVLGFIPENSLVLVSLEDRHLGSVMRVDLSEELLARVGHLAEVAAAARPEAVIAVIVDADGAHCPSCNDEYRQLCEALAESLSQHDIELWATHVVDRVALGGRWHCVEGCGSSGLVEDPSASPLAAAAVLEGRRLYPRRADLQAVIAPDDPARSAALAGAVGRHAARRRAAHRAHPVRCTRGDVEGAMAAAARVASGESLSDAELAALGCALSDPQVRDILYALAVGEGADDVESLWAVLARTLPPPWRVEALVLLAFSAYARGDGPLAGCRCRRRCAVSPSTGWRACWTPRCPRACGPRTSGISRSPGTGWPSSSGCGSRRVGRSAAGRASRGPGVVGQTFSTLTAWAISWGRVTFSWRG</sequence>
<protein>
    <recommendedName>
        <fullName evidence="4">DUF4192 domain-containing protein</fullName>
    </recommendedName>
</protein>
<name>X8CHA6_MYCIT</name>
<feature type="region of interest" description="Disordered" evidence="1">
    <location>
        <begin position="326"/>
        <end position="358"/>
    </location>
</feature>
<feature type="compositionally biased region" description="Low complexity" evidence="1">
    <location>
        <begin position="336"/>
        <end position="358"/>
    </location>
</feature>
<dbReference type="EMBL" id="JAOG01000002">
    <property type="protein sequence ID" value="EUA55474.1"/>
    <property type="molecule type" value="Genomic_DNA"/>
</dbReference>
<evidence type="ECO:0000313" key="2">
    <source>
        <dbReference type="EMBL" id="EUA55474.1"/>
    </source>
</evidence>
<dbReference type="PATRIC" id="fig|1299331.3.peg.3539"/>
<comment type="caution">
    <text evidence="2">The sequence shown here is derived from an EMBL/GenBank/DDBJ whole genome shotgun (WGS) entry which is preliminary data.</text>
</comment>
<accession>X8CHA6</accession>
<evidence type="ECO:0000256" key="1">
    <source>
        <dbReference type="SAM" id="MobiDB-lite"/>
    </source>
</evidence>
<proteinExistence type="predicted"/>
<reference evidence="2 3" key="1">
    <citation type="submission" date="2013-12" db="EMBL/GenBank/DDBJ databases">
        <authorList>
            <person name="Zelazny A."/>
            <person name="Olivier K."/>
            <person name="Holland S."/>
            <person name="Lenaerts A."/>
            <person name="Ordway D."/>
            <person name="DeGroote M.A."/>
            <person name="Parker T."/>
            <person name="Sizemore C."/>
            <person name="Tallon L.J."/>
            <person name="Sadzewicz L.K."/>
            <person name="Sengamalay N."/>
            <person name="Fraser C.M."/>
            <person name="Hine E."/>
            <person name="Shefchek K.A."/>
            <person name="Das S.P."/>
            <person name="Tettelin H."/>
        </authorList>
    </citation>
    <scope>NUCLEOTIDE SEQUENCE [LARGE SCALE GENOMIC DNA]</scope>
    <source>
        <strain evidence="2 3">1956</strain>
    </source>
</reference>
<evidence type="ECO:0000313" key="3">
    <source>
        <dbReference type="Proteomes" id="UP000020825"/>
    </source>
</evidence>
<evidence type="ECO:0008006" key="4">
    <source>
        <dbReference type="Google" id="ProtNLM"/>
    </source>
</evidence>
<gene>
    <name evidence="2" type="ORF">I550_3629</name>
</gene>
<dbReference type="AlphaFoldDB" id="X8CHA6"/>
<organism evidence="2 3">
    <name type="scientific">Mycobacterium intracellulare 1956</name>
    <dbReference type="NCBI Taxonomy" id="1299331"/>
    <lineage>
        <taxon>Bacteria</taxon>
        <taxon>Bacillati</taxon>
        <taxon>Actinomycetota</taxon>
        <taxon>Actinomycetes</taxon>
        <taxon>Mycobacteriales</taxon>
        <taxon>Mycobacteriaceae</taxon>
        <taxon>Mycobacterium</taxon>
        <taxon>Mycobacterium avium complex (MAC)</taxon>
    </lineage>
</organism>
<dbReference type="Proteomes" id="UP000020825">
    <property type="component" value="Unassembled WGS sequence"/>
</dbReference>
<dbReference type="Pfam" id="PF13830">
    <property type="entry name" value="DUF4192"/>
    <property type="match status" value="1"/>
</dbReference>
<dbReference type="InterPro" id="IPR025447">
    <property type="entry name" value="DUF4192"/>
</dbReference>